<comment type="caution">
    <text evidence="1">The sequence shown here is derived from an EMBL/GenBank/DDBJ whole genome shotgun (WGS) entry which is preliminary data.</text>
</comment>
<dbReference type="AlphaFoldDB" id="A0AAV6UY22"/>
<sequence length="66" mass="7367">MLLACYWSRLANRLRAVKVGCLLDPPRHRHGSSQLDITARLLLSTTVLRQLLTGAIGRCSFALPHQ</sequence>
<dbReference type="EMBL" id="JAFNEN010000232">
    <property type="protein sequence ID" value="KAG8188733.1"/>
    <property type="molecule type" value="Genomic_DNA"/>
</dbReference>
<proteinExistence type="predicted"/>
<organism evidence="1 2">
    <name type="scientific">Oedothorax gibbosus</name>
    <dbReference type="NCBI Taxonomy" id="931172"/>
    <lineage>
        <taxon>Eukaryota</taxon>
        <taxon>Metazoa</taxon>
        <taxon>Ecdysozoa</taxon>
        <taxon>Arthropoda</taxon>
        <taxon>Chelicerata</taxon>
        <taxon>Arachnida</taxon>
        <taxon>Araneae</taxon>
        <taxon>Araneomorphae</taxon>
        <taxon>Entelegynae</taxon>
        <taxon>Araneoidea</taxon>
        <taxon>Linyphiidae</taxon>
        <taxon>Erigoninae</taxon>
        <taxon>Oedothorax</taxon>
    </lineage>
</organism>
<dbReference type="Proteomes" id="UP000827092">
    <property type="component" value="Unassembled WGS sequence"/>
</dbReference>
<keyword evidence="2" id="KW-1185">Reference proteome</keyword>
<accession>A0AAV6UY22</accession>
<evidence type="ECO:0000313" key="2">
    <source>
        <dbReference type="Proteomes" id="UP000827092"/>
    </source>
</evidence>
<gene>
    <name evidence="1" type="ORF">JTE90_023078</name>
</gene>
<reference evidence="1 2" key="1">
    <citation type="journal article" date="2022" name="Nat. Ecol. Evol.">
        <title>A masculinizing supergene underlies an exaggerated male reproductive morph in a spider.</title>
        <authorList>
            <person name="Hendrickx F."/>
            <person name="De Corte Z."/>
            <person name="Sonet G."/>
            <person name="Van Belleghem S.M."/>
            <person name="Kostlbacher S."/>
            <person name="Vangestel C."/>
        </authorList>
    </citation>
    <scope>NUCLEOTIDE SEQUENCE [LARGE SCALE GENOMIC DNA]</scope>
    <source>
        <strain evidence="1">W744_W776</strain>
    </source>
</reference>
<name>A0AAV6UY22_9ARAC</name>
<protein>
    <submittedName>
        <fullName evidence="1">Uncharacterized protein</fullName>
    </submittedName>
</protein>
<evidence type="ECO:0000313" key="1">
    <source>
        <dbReference type="EMBL" id="KAG8188733.1"/>
    </source>
</evidence>